<dbReference type="Proteomes" id="UP001417504">
    <property type="component" value="Unassembled WGS sequence"/>
</dbReference>
<dbReference type="AlphaFoldDB" id="A0AAP0JS78"/>
<comment type="cofactor">
    <cofactor evidence="1">
        <name>Mg(2+)</name>
        <dbReference type="ChEBI" id="CHEBI:18420"/>
    </cofactor>
</comment>
<name>A0AAP0JS78_9MAGN</name>
<dbReference type="SUPFAM" id="SSF48576">
    <property type="entry name" value="Terpenoid synthases"/>
    <property type="match status" value="1"/>
</dbReference>
<evidence type="ECO:0000256" key="1">
    <source>
        <dbReference type="ARBA" id="ARBA00001946"/>
    </source>
</evidence>
<dbReference type="Gene3D" id="1.10.600.10">
    <property type="entry name" value="Farnesyl Diphosphate Synthase"/>
    <property type="match status" value="1"/>
</dbReference>
<evidence type="ECO:0000313" key="7">
    <source>
        <dbReference type="EMBL" id="KAK9138002.1"/>
    </source>
</evidence>
<gene>
    <name evidence="7" type="ORF">Sjap_008596</name>
</gene>
<keyword evidence="4" id="KW-0479">Metal-binding</keyword>
<dbReference type="Pfam" id="PF00348">
    <property type="entry name" value="polyprenyl_synt"/>
    <property type="match status" value="1"/>
</dbReference>
<dbReference type="PANTHER" id="PTHR12001">
    <property type="entry name" value="GERANYLGERANYL PYROPHOSPHATE SYNTHASE"/>
    <property type="match status" value="1"/>
</dbReference>
<dbReference type="GO" id="GO:0046872">
    <property type="term" value="F:metal ion binding"/>
    <property type="evidence" value="ECO:0007669"/>
    <property type="project" value="UniProtKB-KW"/>
</dbReference>
<keyword evidence="3" id="KW-0808">Transferase</keyword>
<comment type="similarity">
    <text evidence="2">Belongs to the FPP/GGPP synthase family.</text>
</comment>
<keyword evidence="8" id="KW-1185">Reference proteome</keyword>
<evidence type="ECO:0000256" key="3">
    <source>
        <dbReference type="ARBA" id="ARBA00022679"/>
    </source>
</evidence>
<evidence type="ECO:0000313" key="8">
    <source>
        <dbReference type="Proteomes" id="UP001417504"/>
    </source>
</evidence>
<sequence length="157" mass="17250">MTVRETLAFSARVQGIGAGHAELLLELSRREKEANIKPDPVLDLFMKAAALDGQEASVITDYIIKIVGAENLVLISAAEQIFGTGGKRLRPALVFLVSRATADLANLKELTPKHRRLAEVIEMIHTASLIHDDVLDNSSIRRGTDFQYETHMGLFGQ</sequence>
<evidence type="ECO:0000256" key="4">
    <source>
        <dbReference type="ARBA" id="ARBA00022723"/>
    </source>
</evidence>
<comment type="caution">
    <text evidence="7">The sequence shown here is derived from an EMBL/GenBank/DDBJ whole genome shotgun (WGS) entry which is preliminary data.</text>
</comment>
<evidence type="ECO:0000256" key="2">
    <source>
        <dbReference type="ARBA" id="ARBA00006706"/>
    </source>
</evidence>
<dbReference type="GO" id="GO:0004659">
    <property type="term" value="F:prenyltransferase activity"/>
    <property type="evidence" value="ECO:0007669"/>
    <property type="project" value="InterPro"/>
</dbReference>
<evidence type="ECO:0000256" key="6">
    <source>
        <dbReference type="ARBA" id="ARBA00023229"/>
    </source>
</evidence>
<evidence type="ECO:0000256" key="5">
    <source>
        <dbReference type="ARBA" id="ARBA00022842"/>
    </source>
</evidence>
<dbReference type="GO" id="GO:0010236">
    <property type="term" value="P:plastoquinone biosynthetic process"/>
    <property type="evidence" value="ECO:0007669"/>
    <property type="project" value="TreeGrafter"/>
</dbReference>
<keyword evidence="5" id="KW-0460">Magnesium</keyword>
<proteinExistence type="inferred from homology"/>
<dbReference type="PROSITE" id="PS00723">
    <property type="entry name" value="POLYPRENYL_SYNTHASE_1"/>
    <property type="match status" value="1"/>
</dbReference>
<dbReference type="InterPro" id="IPR000092">
    <property type="entry name" value="Polyprenyl_synt"/>
</dbReference>
<dbReference type="PANTHER" id="PTHR12001:SF69">
    <property type="entry name" value="ALL TRANS-POLYPRENYL-DIPHOSPHATE SYNTHASE PDSS1"/>
    <property type="match status" value="1"/>
</dbReference>
<protein>
    <submittedName>
        <fullName evidence="7">Uncharacterized protein</fullName>
    </submittedName>
</protein>
<dbReference type="EMBL" id="JBBNAE010000003">
    <property type="protein sequence ID" value="KAK9138002.1"/>
    <property type="molecule type" value="Genomic_DNA"/>
</dbReference>
<dbReference type="InterPro" id="IPR033749">
    <property type="entry name" value="Polyprenyl_synt_CS"/>
</dbReference>
<dbReference type="GO" id="GO:0008299">
    <property type="term" value="P:isoprenoid biosynthetic process"/>
    <property type="evidence" value="ECO:0007669"/>
    <property type="project" value="UniProtKB-KW"/>
</dbReference>
<dbReference type="InterPro" id="IPR008949">
    <property type="entry name" value="Isoprenoid_synthase_dom_sf"/>
</dbReference>
<reference evidence="7 8" key="1">
    <citation type="submission" date="2024-01" db="EMBL/GenBank/DDBJ databases">
        <title>Genome assemblies of Stephania.</title>
        <authorList>
            <person name="Yang L."/>
        </authorList>
    </citation>
    <scope>NUCLEOTIDE SEQUENCE [LARGE SCALE GENOMIC DNA]</scope>
    <source>
        <strain evidence="7">QJT</strain>
        <tissue evidence="7">Leaf</tissue>
    </source>
</reference>
<dbReference type="GO" id="GO:0009507">
    <property type="term" value="C:chloroplast"/>
    <property type="evidence" value="ECO:0007669"/>
    <property type="project" value="TreeGrafter"/>
</dbReference>
<keyword evidence="6" id="KW-0414">Isoprene biosynthesis</keyword>
<accession>A0AAP0JS78</accession>
<organism evidence="7 8">
    <name type="scientific">Stephania japonica</name>
    <dbReference type="NCBI Taxonomy" id="461633"/>
    <lineage>
        <taxon>Eukaryota</taxon>
        <taxon>Viridiplantae</taxon>
        <taxon>Streptophyta</taxon>
        <taxon>Embryophyta</taxon>
        <taxon>Tracheophyta</taxon>
        <taxon>Spermatophyta</taxon>
        <taxon>Magnoliopsida</taxon>
        <taxon>Ranunculales</taxon>
        <taxon>Menispermaceae</taxon>
        <taxon>Menispermoideae</taxon>
        <taxon>Cissampelideae</taxon>
        <taxon>Stephania</taxon>
    </lineage>
</organism>